<reference evidence="5 6" key="1">
    <citation type="submission" date="2019-05" db="EMBL/GenBank/DDBJ databases">
        <title>Draft Genome of Bradyrhizobium elkanii strain SEMIA 938, Used in Commercial Inoculants for Lupinus spp. in Brazil.</title>
        <authorList>
            <person name="Hungria M."/>
            <person name="Delamuta J.R.M."/>
            <person name="Ribeiro R.A."/>
            <person name="Nogueira M.A."/>
        </authorList>
    </citation>
    <scope>NUCLEOTIDE SEQUENCE [LARGE SCALE GENOMIC DNA]</scope>
    <source>
        <strain evidence="5 6">Semia 938</strain>
    </source>
</reference>
<feature type="domain" description="SPW repeat-containing integral membrane" evidence="2">
    <location>
        <begin position="13"/>
        <end position="114"/>
    </location>
</feature>
<keyword evidence="1" id="KW-0812">Transmembrane</keyword>
<evidence type="ECO:0000259" key="2">
    <source>
        <dbReference type="Pfam" id="PF03779"/>
    </source>
</evidence>
<keyword evidence="7" id="KW-1185">Reference proteome</keyword>
<dbReference type="Proteomes" id="UP001565471">
    <property type="component" value="Unassembled WGS sequence"/>
</dbReference>
<dbReference type="OrthoDB" id="8249794at2"/>
<evidence type="ECO:0000313" key="5">
    <source>
        <dbReference type="EMBL" id="TKV78875.1"/>
    </source>
</evidence>
<dbReference type="AlphaFoldDB" id="A0A1E3EKI9"/>
<reference evidence="4 7" key="3">
    <citation type="submission" date="2024-07" db="EMBL/GenBank/DDBJ databases">
        <title>Genomic Encyclopedia of Type Strains, Phase V (KMG-V): Genome sequencing to study the core and pangenomes of soil and plant-associated prokaryotes.</title>
        <authorList>
            <person name="Whitman W."/>
        </authorList>
    </citation>
    <scope>NUCLEOTIDE SEQUENCE [LARGE SCALE GENOMIC DNA]</scope>
    <source>
        <strain evidence="4 7">USDA 415</strain>
    </source>
</reference>
<proteinExistence type="predicted"/>
<protein>
    <recommendedName>
        <fullName evidence="2">SPW repeat-containing integral membrane domain-containing protein</fullName>
    </recommendedName>
</protein>
<evidence type="ECO:0000313" key="3">
    <source>
        <dbReference type="EMBL" id="MBP1297745.1"/>
    </source>
</evidence>
<feature type="transmembrane region" description="Helical" evidence="1">
    <location>
        <begin position="100"/>
        <end position="118"/>
    </location>
</feature>
<dbReference type="EMBL" id="JAFICZ010000001">
    <property type="protein sequence ID" value="MBP1297745.1"/>
    <property type="molecule type" value="Genomic_DNA"/>
</dbReference>
<evidence type="ECO:0000256" key="1">
    <source>
        <dbReference type="SAM" id="Phobius"/>
    </source>
</evidence>
<dbReference type="Pfam" id="PF03779">
    <property type="entry name" value="SPW"/>
    <property type="match status" value="1"/>
</dbReference>
<dbReference type="EMBL" id="JBGBZA010000002">
    <property type="protein sequence ID" value="MEY9316944.1"/>
    <property type="molecule type" value="Genomic_DNA"/>
</dbReference>
<keyword evidence="1" id="KW-1133">Transmembrane helix</keyword>
<evidence type="ECO:0000313" key="7">
    <source>
        <dbReference type="Proteomes" id="UP001565471"/>
    </source>
</evidence>
<evidence type="ECO:0000313" key="6">
    <source>
        <dbReference type="Proteomes" id="UP000305095"/>
    </source>
</evidence>
<keyword evidence="1" id="KW-0472">Membrane</keyword>
<organism evidence="5 6">
    <name type="scientific">Bradyrhizobium elkanii</name>
    <dbReference type="NCBI Taxonomy" id="29448"/>
    <lineage>
        <taxon>Bacteria</taxon>
        <taxon>Pseudomonadati</taxon>
        <taxon>Pseudomonadota</taxon>
        <taxon>Alphaproteobacteria</taxon>
        <taxon>Hyphomicrobiales</taxon>
        <taxon>Nitrobacteraceae</taxon>
        <taxon>Bradyrhizobium</taxon>
    </lineage>
</organism>
<dbReference type="Proteomes" id="UP000673383">
    <property type="component" value="Unassembled WGS sequence"/>
</dbReference>
<feature type="transmembrane region" description="Helical" evidence="1">
    <location>
        <begin position="74"/>
        <end position="93"/>
    </location>
</feature>
<dbReference type="Proteomes" id="UP000305095">
    <property type="component" value="Unassembled WGS sequence"/>
</dbReference>
<accession>A0A1E3EKI9</accession>
<name>A0A1E3EKI9_BRAEL</name>
<dbReference type="RefSeq" id="WP_016846072.1">
    <property type="nucleotide sequence ID" value="NZ_BJNL01000033.1"/>
</dbReference>
<comment type="caution">
    <text evidence="5">The sequence shown here is derived from an EMBL/GenBank/DDBJ whole genome shotgun (WGS) entry which is preliminary data.</text>
</comment>
<dbReference type="InterPro" id="IPR005530">
    <property type="entry name" value="SPW"/>
</dbReference>
<evidence type="ECO:0000313" key="4">
    <source>
        <dbReference type="EMBL" id="MEY9316944.1"/>
    </source>
</evidence>
<sequence length="133" mass="15372">MSDNRFFNTHRPWEDWVGMLLGVLIMVSPWFPMQVSGAVDIERSHLVLNSFMVGMLVLGIAQLEYVALHRWEEVASILLGLWLMASPLVFGYAEDHWLQFWHILLGALVAFIGALQLWQDWNLSEQELAKHPQ</sequence>
<dbReference type="eggNOG" id="ENOG5032UF9">
    <property type="taxonomic scope" value="Bacteria"/>
</dbReference>
<gene>
    <name evidence="4" type="ORF">ABIF29_003743</name>
    <name evidence="5" type="ORF">FDV58_24540</name>
    <name evidence="3" type="ORF">JOH49_007498</name>
</gene>
<feature type="transmembrane region" description="Helical" evidence="1">
    <location>
        <begin position="16"/>
        <end position="33"/>
    </location>
</feature>
<feature type="transmembrane region" description="Helical" evidence="1">
    <location>
        <begin position="45"/>
        <end position="68"/>
    </location>
</feature>
<dbReference type="GeneID" id="92954911"/>
<reference evidence="3" key="2">
    <citation type="submission" date="2021-02" db="EMBL/GenBank/DDBJ databases">
        <title>Genomic Encyclopedia of Type Strains, Phase IV (KMG-V): Genome sequencing to study the core and pangenomes of soil and plant-associated prokaryotes.</title>
        <authorList>
            <person name="Whitman W."/>
        </authorList>
    </citation>
    <scope>NUCLEOTIDE SEQUENCE</scope>
    <source>
        <strain evidence="3">USDA 406</strain>
    </source>
</reference>
<dbReference type="EMBL" id="SZZP01000015">
    <property type="protein sequence ID" value="TKV78875.1"/>
    <property type="molecule type" value="Genomic_DNA"/>
</dbReference>
<dbReference type="STRING" id="29448.QU41_16820"/>